<feature type="region of interest" description="Disordered" evidence="11">
    <location>
        <begin position="132"/>
        <end position="168"/>
    </location>
</feature>
<feature type="repeat" description="WD" evidence="10">
    <location>
        <begin position="472"/>
        <end position="513"/>
    </location>
</feature>
<evidence type="ECO:0000256" key="11">
    <source>
        <dbReference type="SAM" id="MobiDB-lite"/>
    </source>
</evidence>
<evidence type="ECO:0000256" key="3">
    <source>
        <dbReference type="ARBA" id="ARBA00022574"/>
    </source>
</evidence>
<dbReference type="OMA" id="IQLENHP"/>
<proteinExistence type="inferred from homology"/>
<dbReference type="GO" id="GO:0051301">
    <property type="term" value="P:cell division"/>
    <property type="evidence" value="ECO:0007669"/>
    <property type="project" value="UniProtKB-KW"/>
</dbReference>
<dbReference type="InterPro" id="IPR033010">
    <property type="entry name" value="Cdc20/Fizzy"/>
</dbReference>
<dbReference type="AlphaFoldDB" id="A0A8C1D8X7"/>
<dbReference type="InterPro" id="IPR056150">
    <property type="entry name" value="WD40_CDC20-Fz"/>
</dbReference>
<feature type="repeat" description="WD" evidence="10">
    <location>
        <begin position="342"/>
        <end position="374"/>
    </location>
</feature>
<evidence type="ECO:0000256" key="10">
    <source>
        <dbReference type="PROSITE-ProRule" id="PRU00221"/>
    </source>
</evidence>
<evidence type="ECO:0000256" key="1">
    <source>
        <dbReference type="ARBA" id="ARBA00004906"/>
    </source>
</evidence>
<dbReference type="Pfam" id="PF24807">
    <property type="entry name" value="WD40_CDC20-Fz"/>
    <property type="match status" value="1"/>
</dbReference>
<reference evidence="13" key="2">
    <citation type="submission" date="2025-09" db="UniProtKB">
        <authorList>
            <consortium name="Ensembl"/>
        </authorList>
    </citation>
    <scope>IDENTIFICATION</scope>
</reference>
<keyword evidence="4" id="KW-0132">Cell division</keyword>
<keyword evidence="6" id="KW-0498">Mitosis</keyword>
<feature type="region of interest" description="Disordered" evidence="11">
    <location>
        <begin position="66"/>
        <end position="88"/>
    </location>
</feature>
<dbReference type="GeneTree" id="ENSGT00950000183104"/>
<dbReference type="GO" id="GO:1905786">
    <property type="term" value="P:positive regulation of anaphase-promoting complex-dependent catabolic process"/>
    <property type="evidence" value="ECO:0007669"/>
    <property type="project" value="TreeGrafter"/>
</dbReference>
<dbReference type="InterPro" id="IPR036322">
    <property type="entry name" value="WD40_repeat_dom_sf"/>
</dbReference>
<keyword evidence="5" id="KW-0677">Repeat</keyword>
<dbReference type="GO" id="GO:1990757">
    <property type="term" value="F:ubiquitin ligase activator activity"/>
    <property type="evidence" value="ECO:0007669"/>
    <property type="project" value="TreeGrafter"/>
</dbReference>
<dbReference type="InterPro" id="IPR001680">
    <property type="entry name" value="WD40_rpt"/>
</dbReference>
<dbReference type="Proteomes" id="UP001108240">
    <property type="component" value="Unplaced"/>
</dbReference>
<keyword evidence="14" id="KW-1185">Reference proteome</keyword>
<feature type="compositionally biased region" description="Low complexity" evidence="11">
    <location>
        <begin position="146"/>
        <end position="162"/>
    </location>
</feature>
<dbReference type="PANTHER" id="PTHR19918">
    <property type="entry name" value="CELL DIVISION CYCLE 20 CDC20 FIZZY -RELATED"/>
    <property type="match status" value="1"/>
</dbReference>
<name>A0A8C1D8X7_CYPCA</name>
<evidence type="ECO:0000256" key="7">
    <source>
        <dbReference type="ARBA" id="ARBA00023306"/>
    </source>
</evidence>
<dbReference type="InterPro" id="IPR019775">
    <property type="entry name" value="WD40_repeat_CS"/>
</dbReference>
<dbReference type="GO" id="GO:0031145">
    <property type="term" value="P:anaphase-promoting complex-dependent catabolic process"/>
    <property type="evidence" value="ECO:0007669"/>
    <property type="project" value="TreeGrafter"/>
</dbReference>
<dbReference type="SMART" id="SM00320">
    <property type="entry name" value="WD40"/>
    <property type="match status" value="6"/>
</dbReference>
<evidence type="ECO:0000313" key="14">
    <source>
        <dbReference type="Proteomes" id="UP001108240"/>
    </source>
</evidence>
<organism evidence="13 14">
    <name type="scientific">Cyprinus carpio carpio</name>
    <dbReference type="NCBI Taxonomy" id="630221"/>
    <lineage>
        <taxon>Eukaryota</taxon>
        <taxon>Metazoa</taxon>
        <taxon>Chordata</taxon>
        <taxon>Craniata</taxon>
        <taxon>Vertebrata</taxon>
        <taxon>Euteleostomi</taxon>
        <taxon>Actinopterygii</taxon>
        <taxon>Neopterygii</taxon>
        <taxon>Teleostei</taxon>
        <taxon>Ostariophysi</taxon>
        <taxon>Cypriniformes</taxon>
        <taxon>Cyprinidae</taxon>
        <taxon>Cyprininae</taxon>
        <taxon>Cyprinus</taxon>
    </lineage>
</organism>
<keyword evidence="3 10" id="KW-0853">WD repeat</keyword>
<reference evidence="13" key="1">
    <citation type="submission" date="2025-08" db="UniProtKB">
        <authorList>
            <consortium name="Ensembl"/>
        </authorList>
    </citation>
    <scope>IDENTIFICATION</scope>
</reference>
<dbReference type="PROSITE" id="PS50294">
    <property type="entry name" value="WD_REPEATS_REGION"/>
    <property type="match status" value="2"/>
</dbReference>
<comment type="similarity">
    <text evidence="2">Belongs to the WD repeat CDC20/Fizzy family.</text>
</comment>
<evidence type="ECO:0000256" key="6">
    <source>
        <dbReference type="ARBA" id="ARBA00022776"/>
    </source>
</evidence>
<dbReference type="SUPFAM" id="SSF50978">
    <property type="entry name" value="WD40 repeat-like"/>
    <property type="match status" value="1"/>
</dbReference>
<feature type="domain" description="CDC20/Fizzy WD40" evidence="12">
    <location>
        <begin position="249"/>
        <end position="503"/>
    </location>
</feature>
<feature type="compositionally biased region" description="Polar residues" evidence="11">
    <location>
        <begin position="132"/>
        <end position="145"/>
    </location>
</feature>
<evidence type="ECO:0000313" key="13">
    <source>
        <dbReference type="Ensembl" id="ENSCCRP00000058895.2"/>
    </source>
</evidence>
<accession>A0A8C1D8X7</accession>
<dbReference type="FunFam" id="2.130.10.10:FF:000025">
    <property type="entry name" value="FIZZY-related 2 isoform 1"/>
    <property type="match status" value="1"/>
</dbReference>
<dbReference type="Ensembl" id="ENSCCRT00000063891.2">
    <property type="protein sequence ID" value="ENSCCRP00000058895.2"/>
    <property type="gene ID" value="ENSCCRG00000024217.2"/>
</dbReference>
<comment type="pathway">
    <text evidence="1">Protein modification; protein ubiquitination.</text>
</comment>
<feature type="region of interest" description="Disordered" evidence="11">
    <location>
        <begin position="34"/>
        <end position="53"/>
    </location>
</feature>
<dbReference type="InterPro" id="IPR015943">
    <property type="entry name" value="WD40/YVTN_repeat-like_dom_sf"/>
</dbReference>
<protein>
    <recommendedName>
        <fullName evidence="8">Fizzy-related protein homolog</fullName>
    </recommendedName>
    <alternativeName>
        <fullName evidence="9">Cdh1/Hct1 homolog</fullName>
    </alternativeName>
</protein>
<keyword evidence="7" id="KW-0131">Cell cycle</keyword>
<dbReference type="Gene3D" id="2.130.10.10">
    <property type="entry name" value="YVTN repeat-like/Quinoprotein amine dehydrogenase"/>
    <property type="match status" value="1"/>
</dbReference>
<dbReference type="GO" id="GO:0010997">
    <property type="term" value="F:anaphase-promoting complex binding"/>
    <property type="evidence" value="ECO:0007669"/>
    <property type="project" value="InterPro"/>
</dbReference>
<dbReference type="PROSITE" id="PS00678">
    <property type="entry name" value="WD_REPEATS_1"/>
    <property type="match status" value="1"/>
</dbReference>
<evidence type="ECO:0000259" key="12">
    <source>
        <dbReference type="Pfam" id="PF24807"/>
    </source>
</evidence>
<dbReference type="PANTHER" id="PTHR19918:SF34">
    <property type="entry name" value="FIZZY-RELATED PROTEIN HOMOLOG"/>
    <property type="match status" value="1"/>
</dbReference>
<evidence type="ECO:0000256" key="2">
    <source>
        <dbReference type="ARBA" id="ARBA00006445"/>
    </source>
</evidence>
<feature type="compositionally biased region" description="Low complexity" evidence="11">
    <location>
        <begin position="34"/>
        <end position="44"/>
    </location>
</feature>
<evidence type="ECO:0000256" key="8">
    <source>
        <dbReference type="ARBA" id="ARBA00073600"/>
    </source>
</evidence>
<feature type="repeat" description="WD" evidence="10">
    <location>
        <begin position="258"/>
        <end position="299"/>
    </location>
</feature>
<evidence type="ECO:0000256" key="9">
    <source>
        <dbReference type="ARBA" id="ARBA00081406"/>
    </source>
</evidence>
<dbReference type="GO" id="GO:0005680">
    <property type="term" value="C:anaphase-promoting complex"/>
    <property type="evidence" value="ECO:0007669"/>
    <property type="project" value="TreeGrafter"/>
</dbReference>
<evidence type="ECO:0000256" key="5">
    <source>
        <dbReference type="ARBA" id="ARBA00022737"/>
    </source>
</evidence>
<evidence type="ECO:0000256" key="4">
    <source>
        <dbReference type="ARBA" id="ARBA00022618"/>
    </source>
</evidence>
<sequence length="526" mass="58589">MDQDYERRLLRQINVQNDNTSPMKVRDVICHLTPTPESPLSSPSKHGDRFIPSRAGANWSINFHRINENEKSPSQNKKTKDATSDTGKADGLAYSALLKNELLGAGIEKVLDPQTEDRRLQPSTPERRSLFSYSLSAKRSTPDDNSVSPYSLSPVSSKSQKLLRSPRKPTRKISKIPFKVLDAPELQDDFYLNLVDWSSLNVLSVGLGTCVYLWSACTSQVCISCSCKFRGSQYPVNTWTKLFVFSLLCPQVTRLCDLSVEGDSVTSVGWSERGNLVAVGTHKGFVQIWDATAGKKLFALEGHTARVGALAWNADQLSSGSRDRMILQRDIRTPPLQSERRLQGHRQEVCGLKWSTDHQLLASGGNDNKLLVWNHSSVLPMQQYTEHLAAVKAIAWSPHQHGLLASGGGTADRCIRFWNTLTAQPLQCIDTGSQVCNLAWSKHTNELVSTHGYSQNQILVWKYPSLTQVAKLTGHSYRVLYLAMSPDGEAIVTGAGDETLRFWNVFSKTRSTKESVSVLNLFTRIR</sequence>
<dbReference type="PROSITE" id="PS50082">
    <property type="entry name" value="WD_REPEATS_2"/>
    <property type="match status" value="3"/>
</dbReference>